<dbReference type="AlphaFoldDB" id="A0A840UZC3"/>
<comment type="caution">
    <text evidence="2">The sequence shown here is derived from an EMBL/GenBank/DDBJ whole genome shotgun (WGS) entry which is preliminary data.</text>
</comment>
<dbReference type="EMBL" id="JACHEO010000015">
    <property type="protein sequence ID" value="MBB5348804.1"/>
    <property type="molecule type" value="Genomic_DNA"/>
</dbReference>
<evidence type="ECO:0000313" key="3">
    <source>
        <dbReference type="Proteomes" id="UP000539642"/>
    </source>
</evidence>
<organism evidence="2 3">
    <name type="scientific">Desulfoprunum benzoelyticum</name>
    <dbReference type="NCBI Taxonomy" id="1506996"/>
    <lineage>
        <taxon>Bacteria</taxon>
        <taxon>Pseudomonadati</taxon>
        <taxon>Thermodesulfobacteriota</taxon>
        <taxon>Desulfobulbia</taxon>
        <taxon>Desulfobulbales</taxon>
        <taxon>Desulfobulbaceae</taxon>
        <taxon>Desulfoprunum</taxon>
    </lineage>
</organism>
<dbReference type="PROSITE" id="PS51379">
    <property type="entry name" value="4FE4S_FER_2"/>
    <property type="match status" value="1"/>
</dbReference>
<evidence type="ECO:0000313" key="2">
    <source>
        <dbReference type="EMBL" id="MBB5348804.1"/>
    </source>
</evidence>
<evidence type="ECO:0000259" key="1">
    <source>
        <dbReference type="PROSITE" id="PS51379"/>
    </source>
</evidence>
<dbReference type="RefSeq" id="WP_183351626.1">
    <property type="nucleotide sequence ID" value="NZ_JACHEO010000015.1"/>
</dbReference>
<dbReference type="SUPFAM" id="SSF54862">
    <property type="entry name" value="4Fe-4S ferredoxins"/>
    <property type="match status" value="1"/>
</dbReference>
<accession>A0A840UZC3</accession>
<name>A0A840UZC3_9BACT</name>
<keyword evidence="3" id="KW-1185">Reference proteome</keyword>
<gene>
    <name evidence="2" type="ORF">HNQ81_002544</name>
</gene>
<dbReference type="Proteomes" id="UP000539642">
    <property type="component" value="Unassembled WGS sequence"/>
</dbReference>
<proteinExistence type="predicted"/>
<protein>
    <submittedName>
        <fullName evidence="2">Ferredoxin</fullName>
    </submittedName>
</protein>
<dbReference type="Gene3D" id="3.30.70.20">
    <property type="match status" value="1"/>
</dbReference>
<sequence length="71" mass="7968">MRMIPVIDPGLCSYCRGCVEIAPEVFRFNDQTGLMEVVELPAYPQEQVAEAISFCPEDCIVWEWINEDGGG</sequence>
<feature type="domain" description="4Fe-4S ferredoxin-type" evidence="1">
    <location>
        <begin position="3"/>
        <end position="31"/>
    </location>
</feature>
<dbReference type="Pfam" id="PF13370">
    <property type="entry name" value="Fer4_13"/>
    <property type="match status" value="1"/>
</dbReference>
<reference evidence="2 3" key="1">
    <citation type="submission" date="2020-08" db="EMBL/GenBank/DDBJ databases">
        <title>Genomic Encyclopedia of Type Strains, Phase IV (KMG-IV): sequencing the most valuable type-strain genomes for metagenomic binning, comparative biology and taxonomic classification.</title>
        <authorList>
            <person name="Goeker M."/>
        </authorList>
    </citation>
    <scope>NUCLEOTIDE SEQUENCE [LARGE SCALE GENOMIC DNA]</scope>
    <source>
        <strain evidence="2 3">DSM 28570</strain>
    </source>
</reference>
<dbReference type="InterPro" id="IPR017896">
    <property type="entry name" value="4Fe4S_Fe-S-bd"/>
</dbReference>